<gene>
    <name evidence="2" type="ORF">MF646_02860</name>
</gene>
<dbReference type="EMBL" id="JAKRYL010000002">
    <property type="protein sequence ID" value="MCL7746055.1"/>
    <property type="molecule type" value="Genomic_DNA"/>
</dbReference>
<organism evidence="2 3">
    <name type="scientific">Halalkalibacter alkaliphilus</name>
    <dbReference type="NCBI Taxonomy" id="2917993"/>
    <lineage>
        <taxon>Bacteria</taxon>
        <taxon>Bacillati</taxon>
        <taxon>Bacillota</taxon>
        <taxon>Bacilli</taxon>
        <taxon>Bacillales</taxon>
        <taxon>Bacillaceae</taxon>
        <taxon>Halalkalibacter</taxon>
    </lineage>
</organism>
<keyword evidence="1" id="KW-0732">Signal</keyword>
<evidence type="ECO:0000313" key="2">
    <source>
        <dbReference type="EMBL" id="MCL7746055.1"/>
    </source>
</evidence>
<accession>A0A9X2CRF8</accession>
<reference evidence="2" key="1">
    <citation type="submission" date="2022-02" db="EMBL/GenBank/DDBJ databases">
        <title>Halalkalibacter sp. nov. isolated from Lonar Lake, India.</title>
        <authorList>
            <person name="Joshi A."/>
            <person name="Thite S."/>
            <person name="Lodha T."/>
        </authorList>
    </citation>
    <scope>NUCLEOTIDE SEQUENCE</scope>
    <source>
        <strain evidence="2">MEB205</strain>
    </source>
</reference>
<sequence>MKKTIILLFVLCMMLPSAVTAAEGNGQVSLIVKSSSHSLHQTVLKIKSDKIVQALFQAKTIEPVSEIPHSNHYLLLEDKGTVRIFVLDYKNGLYDVQQKEKIQVEEKIINKLNDYFSGLEAHHFGTVLSWEEVDKLIPRYTSFTITDIETGLKFEAQRRAGSSHADVQPLTTKDTKIMKEIYSGKWSWKRRAILVHHEGKMIAASMHGMPHGGGALANNFPGHFCIHFKGSTTHRSKSLDLSHQVMVYKAGGMLAPYVQQLPPNQVVELFLIAINQNDLDLLNLIYKDQNGESQKLIEEIESIRLVKKKNPPSITGPLVYELPLSFLVKKKNKGEVGSFYTFQVRRDSPTGDWKLESVPTDLLH</sequence>
<dbReference type="Proteomes" id="UP001139150">
    <property type="component" value="Unassembled WGS sequence"/>
</dbReference>
<dbReference type="RefSeq" id="WP_250094983.1">
    <property type="nucleotide sequence ID" value="NZ_JAKRYL010000002.1"/>
</dbReference>
<evidence type="ECO:0000256" key="1">
    <source>
        <dbReference type="SAM" id="SignalP"/>
    </source>
</evidence>
<feature type="chain" id="PRO_5040989749" evidence="1">
    <location>
        <begin position="22"/>
        <end position="364"/>
    </location>
</feature>
<protein>
    <submittedName>
        <fullName evidence="2">Uncharacterized protein</fullName>
    </submittedName>
</protein>
<name>A0A9X2CRF8_9BACI</name>
<evidence type="ECO:0000313" key="3">
    <source>
        <dbReference type="Proteomes" id="UP001139150"/>
    </source>
</evidence>
<keyword evidence="3" id="KW-1185">Reference proteome</keyword>
<feature type="signal peptide" evidence="1">
    <location>
        <begin position="1"/>
        <end position="21"/>
    </location>
</feature>
<proteinExistence type="predicted"/>
<comment type="caution">
    <text evidence="2">The sequence shown here is derived from an EMBL/GenBank/DDBJ whole genome shotgun (WGS) entry which is preliminary data.</text>
</comment>
<dbReference type="AlphaFoldDB" id="A0A9X2CRF8"/>